<proteinExistence type="inferred from homology"/>
<evidence type="ECO:0000259" key="6">
    <source>
        <dbReference type="Pfam" id="PF03221"/>
    </source>
</evidence>
<evidence type="ECO:0000256" key="3">
    <source>
        <dbReference type="ARBA" id="ARBA00023125"/>
    </source>
</evidence>
<feature type="domain" description="Ubiquitin fusion degradation protein UFD1 N-terminal subdomain 1" evidence="5">
    <location>
        <begin position="130"/>
        <end position="227"/>
    </location>
</feature>
<feature type="compositionally biased region" description="Polar residues" evidence="4">
    <location>
        <begin position="351"/>
        <end position="362"/>
    </location>
</feature>
<accession>A0A1D1VU14</accession>
<evidence type="ECO:0000313" key="8">
    <source>
        <dbReference type="Proteomes" id="UP000186922"/>
    </source>
</evidence>
<comment type="caution">
    <text evidence="7">The sequence shown here is derived from an EMBL/GenBank/DDBJ whole genome shotgun (WGS) entry which is preliminary data.</text>
</comment>
<dbReference type="GO" id="GO:0031593">
    <property type="term" value="F:polyubiquitin modification-dependent protein binding"/>
    <property type="evidence" value="ECO:0007669"/>
    <property type="project" value="TreeGrafter"/>
</dbReference>
<keyword evidence="8" id="KW-1185">Reference proteome</keyword>
<sequence length="444" mass="49546">MDSLGRIRKRKGYGEGEAKRAVESFKNSGRPLYKFAEEHRIPESTLRGWLRFEDARKLGKRVQESDIQRIAPQVAKKMGITDFKASRGSLYKYQKRHQIVQRSPAHFSFLDFPFGANALGPSTTRAVVRRDYKCFGAPALTTRTSVQDIEVGGKIILPPSALEALNRMDVEYPMLFKLTNKITRKGSHCGVLEFIAEEGNAYLPTWMMKNMQIKDGEVLTIQNISLPIASYAKFQPVTSEFLEFTDHRAVYVLEFTDLVVDRVLVNISPFSTTGWKEDCEAVSVIECDMQVDFAAPVDYKEPEQVVKQNNVEDEPILIDPKEVPGAPSFTAFESGGQRLGGSTKKKRSSVGPHSTGASAPNTEQLPVDKRVDVATLDVRGIPNYNWRPGKLTFRRSVRKSMVDKENAEKDAATAFAAFGGEGQILCLKKCGVINENSKGKNIPE</sequence>
<protein>
    <submittedName>
        <fullName evidence="7">Uncharacterized protein</fullName>
    </submittedName>
</protein>
<dbReference type="EMBL" id="BDGG01000010">
    <property type="protein sequence ID" value="GAV03703.1"/>
    <property type="molecule type" value="Genomic_DNA"/>
</dbReference>
<dbReference type="PANTHER" id="PTHR12555">
    <property type="entry name" value="UBIQUITIN FUSION DEGRADATON PROTEIN 1"/>
    <property type="match status" value="1"/>
</dbReference>
<evidence type="ECO:0000256" key="4">
    <source>
        <dbReference type="SAM" id="MobiDB-lite"/>
    </source>
</evidence>
<dbReference type="AlphaFoldDB" id="A0A1D1VU14"/>
<dbReference type="STRING" id="947166.A0A1D1VU14"/>
<gene>
    <name evidence="7" type="primary">RvY_14092-1</name>
    <name evidence="7" type="synonym">RvY_14092.1</name>
    <name evidence="7" type="ORF">RvY_14092</name>
</gene>
<feature type="region of interest" description="Disordered" evidence="4">
    <location>
        <begin position="329"/>
        <end position="362"/>
    </location>
</feature>
<evidence type="ECO:0000259" key="5">
    <source>
        <dbReference type="Pfam" id="PF03152"/>
    </source>
</evidence>
<evidence type="ECO:0000256" key="1">
    <source>
        <dbReference type="ARBA" id="ARBA00006043"/>
    </source>
</evidence>
<dbReference type="PANTHER" id="PTHR12555:SF13">
    <property type="entry name" value="UBIQUITIN RECOGNITION FACTOR IN ER-ASSOCIATED DEGRADATION PROTEIN 1"/>
    <property type="match status" value="1"/>
</dbReference>
<evidence type="ECO:0000313" key="7">
    <source>
        <dbReference type="EMBL" id="GAV03703.1"/>
    </source>
</evidence>
<dbReference type="OrthoDB" id="422728at2759"/>
<dbReference type="Pfam" id="PF03221">
    <property type="entry name" value="HTH_Tnp_Tc5"/>
    <property type="match status" value="1"/>
</dbReference>
<dbReference type="InterPro" id="IPR004854">
    <property type="entry name" value="Ufd1-like"/>
</dbReference>
<comment type="similarity">
    <text evidence="1">Belongs to the UFD1 family.</text>
</comment>
<dbReference type="Proteomes" id="UP000186922">
    <property type="component" value="Unassembled WGS sequence"/>
</dbReference>
<dbReference type="InterPro" id="IPR006600">
    <property type="entry name" value="HTH_CenpB_DNA-bd_dom"/>
</dbReference>
<keyword evidence="2" id="KW-0833">Ubl conjugation pathway</keyword>
<dbReference type="Gene3D" id="2.40.40.50">
    <property type="entry name" value="Ubiquitin fusion degradation protein UFD1, N-terminal domain"/>
    <property type="match status" value="1"/>
</dbReference>
<dbReference type="GO" id="GO:0036503">
    <property type="term" value="P:ERAD pathway"/>
    <property type="evidence" value="ECO:0007669"/>
    <property type="project" value="TreeGrafter"/>
</dbReference>
<reference evidence="7 8" key="1">
    <citation type="journal article" date="2016" name="Nat. Commun.">
        <title>Extremotolerant tardigrade genome and improved radiotolerance of human cultured cells by tardigrade-unique protein.</title>
        <authorList>
            <person name="Hashimoto T."/>
            <person name="Horikawa D.D."/>
            <person name="Saito Y."/>
            <person name="Kuwahara H."/>
            <person name="Kozuka-Hata H."/>
            <person name="Shin-I T."/>
            <person name="Minakuchi Y."/>
            <person name="Ohishi K."/>
            <person name="Motoyama A."/>
            <person name="Aizu T."/>
            <person name="Enomoto A."/>
            <person name="Kondo K."/>
            <person name="Tanaka S."/>
            <person name="Hara Y."/>
            <person name="Koshikawa S."/>
            <person name="Sagara H."/>
            <person name="Miura T."/>
            <person name="Yokobori S."/>
            <person name="Miyagawa K."/>
            <person name="Suzuki Y."/>
            <person name="Kubo T."/>
            <person name="Oyama M."/>
            <person name="Kohara Y."/>
            <person name="Fujiyama A."/>
            <person name="Arakawa K."/>
            <person name="Katayama T."/>
            <person name="Toyoda A."/>
            <person name="Kunieda T."/>
        </authorList>
    </citation>
    <scope>NUCLEOTIDE SEQUENCE [LARGE SCALE GENOMIC DNA]</scope>
    <source>
        <strain evidence="7 8">YOKOZUNA-1</strain>
    </source>
</reference>
<evidence type="ECO:0000256" key="2">
    <source>
        <dbReference type="ARBA" id="ARBA00022786"/>
    </source>
</evidence>
<dbReference type="InterPro" id="IPR042299">
    <property type="entry name" value="Ufd1-like_Nn"/>
</dbReference>
<dbReference type="InterPro" id="IPR055417">
    <property type="entry name" value="UFD1_N1"/>
</dbReference>
<dbReference type="Gene3D" id="1.10.10.60">
    <property type="entry name" value="Homeodomain-like"/>
    <property type="match status" value="1"/>
</dbReference>
<dbReference type="GO" id="GO:0003677">
    <property type="term" value="F:DNA binding"/>
    <property type="evidence" value="ECO:0007669"/>
    <property type="project" value="UniProtKB-KW"/>
</dbReference>
<dbReference type="Pfam" id="PF03152">
    <property type="entry name" value="UFD1_N1"/>
    <property type="match status" value="1"/>
</dbReference>
<organism evidence="7 8">
    <name type="scientific">Ramazzottius varieornatus</name>
    <name type="common">Water bear</name>
    <name type="synonym">Tardigrade</name>
    <dbReference type="NCBI Taxonomy" id="947166"/>
    <lineage>
        <taxon>Eukaryota</taxon>
        <taxon>Metazoa</taxon>
        <taxon>Ecdysozoa</taxon>
        <taxon>Tardigrada</taxon>
        <taxon>Eutardigrada</taxon>
        <taxon>Parachela</taxon>
        <taxon>Hypsibioidea</taxon>
        <taxon>Ramazzottiidae</taxon>
        <taxon>Ramazzottius</taxon>
    </lineage>
</organism>
<dbReference type="GO" id="GO:0006511">
    <property type="term" value="P:ubiquitin-dependent protein catabolic process"/>
    <property type="evidence" value="ECO:0007669"/>
    <property type="project" value="InterPro"/>
</dbReference>
<dbReference type="GO" id="GO:0034098">
    <property type="term" value="C:VCP-NPL4-UFD1 AAA ATPase complex"/>
    <property type="evidence" value="ECO:0007669"/>
    <property type="project" value="TreeGrafter"/>
</dbReference>
<name>A0A1D1VU14_RAMVA</name>
<keyword evidence="3" id="KW-0238">DNA-binding</keyword>
<feature type="domain" description="HTH CENPB-type" evidence="6">
    <location>
        <begin position="52"/>
        <end position="102"/>
    </location>
</feature>